<accession>A0A977PL30</accession>
<dbReference type="InterPro" id="IPR027417">
    <property type="entry name" value="P-loop_NTPase"/>
</dbReference>
<organism evidence="5 6">
    <name type="scientific">Ignicoccus pacificus DSM 13166</name>
    <dbReference type="NCBI Taxonomy" id="940294"/>
    <lineage>
        <taxon>Archaea</taxon>
        <taxon>Thermoproteota</taxon>
        <taxon>Thermoprotei</taxon>
        <taxon>Desulfurococcales</taxon>
        <taxon>Desulfurococcaceae</taxon>
        <taxon>Ignicoccus</taxon>
    </lineage>
</organism>
<protein>
    <recommendedName>
        <fullName evidence="4">ABC transporter domain-containing protein</fullName>
    </recommendedName>
</protein>
<keyword evidence="1" id="KW-0813">Transport</keyword>
<feature type="domain" description="ABC transporter" evidence="4">
    <location>
        <begin position="2"/>
        <end position="222"/>
    </location>
</feature>
<keyword evidence="2" id="KW-0547">Nucleotide-binding</keyword>
<evidence type="ECO:0000313" key="5">
    <source>
        <dbReference type="EMBL" id="UXD22064.1"/>
    </source>
</evidence>
<dbReference type="SUPFAM" id="SSF52540">
    <property type="entry name" value="P-loop containing nucleoside triphosphate hydrolases"/>
    <property type="match status" value="1"/>
</dbReference>
<dbReference type="Pfam" id="PF00005">
    <property type="entry name" value="ABC_tran"/>
    <property type="match status" value="1"/>
</dbReference>
<evidence type="ECO:0000259" key="4">
    <source>
        <dbReference type="PROSITE" id="PS50893"/>
    </source>
</evidence>
<sequence>MIEARDLWKSFGRKEVLKEVTLSVGKEVHALVGPNGSGKSTLIKCILGLLKPNRGEVKLFNERPEVGRKRVGYVGEKLGLRESSALLVELEVYCELKGCNWDEVKEVVDAWGLRPYLKERVRDLSTGTKQRAAIARSLLGKPEALIWDEALNGLDPEWRSYALDFMKEFSKRGPVLYSSHVLEELEEVADKVTMIENGKVILSGPLWELLYGDPVELFVLSPKGRIREVIRKDEIIDRLTRINDFSIIRIGKSLRKVYEEVRA</sequence>
<dbReference type="InterPro" id="IPR051782">
    <property type="entry name" value="ABC_Transporter_VariousFunc"/>
</dbReference>
<dbReference type="InterPro" id="IPR003593">
    <property type="entry name" value="AAA+_ATPase"/>
</dbReference>
<dbReference type="PANTHER" id="PTHR42939:SF1">
    <property type="entry name" value="ABC TRANSPORTER ATP-BINDING PROTEIN ALBC-RELATED"/>
    <property type="match status" value="1"/>
</dbReference>
<dbReference type="GO" id="GO:0005524">
    <property type="term" value="F:ATP binding"/>
    <property type="evidence" value="ECO:0007669"/>
    <property type="project" value="UniProtKB-KW"/>
</dbReference>
<dbReference type="GO" id="GO:0016887">
    <property type="term" value="F:ATP hydrolysis activity"/>
    <property type="evidence" value="ECO:0007669"/>
    <property type="project" value="InterPro"/>
</dbReference>
<dbReference type="PROSITE" id="PS50893">
    <property type="entry name" value="ABC_TRANSPORTER_2"/>
    <property type="match status" value="1"/>
</dbReference>
<dbReference type="Proteomes" id="UP001063698">
    <property type="component" value="Chromosome"/>
</dbReference>
<gene>
    <name evidence="5" type="ORF">IPA_01275</name>
</gene>
<dbReference type="Gene3D" id="3.40.50.300">
    <property type="entry name" value="P-loop containing nucleotide triphosphate hydrolases"/>
    <property type="match status" value="1"/>
</dbReference>
<proteinExistence type="predicted"/>
<dbReference type="EMBL" id="CP006868">
    <property type="protein sequence ID" value="UXD22064.1"/>
    <property type="molecule type" value="Genomic_DNA"/>
</dbReference>
<keyword evidence="6" id="KW-1185">Reference proteome</keyword>
<dbReference type="InterPro" id="IPR003439">
    <property type="entry name" value="ABC_transporter-like_ATP-bd"/>
</dbReference>
<dbReference type="AlphaFoldDB" id="A0A977PL30"/>
<dbReference type="PANTHER" id="PTHR42939">
    <property type="entry name" value="ABC TRANSPORTER ATP-BINDING PROTEIN ALBC-RELATED"/>
    <property type="match status" value="1"/>
</dbReference>
<keyword evidence="3" id="KW-0067">ATP-binding</keyword>
<evidence type="ECO:0000313" key="6">
    <source>
        <dbReference type="Proteomes" id="UP001063698"/>
    </source>
</evidence>
<dbReference type="SMART" id="SM00382">
    <property type="entry name" value="AAA"/>
    <property type="match status" value="1"/>
</dbReference>
<evidence type="ECO:0000256" key="1">
    <source>
        <dbReference type="ARBA" id="ARBA00022448"/>
    </source>
</evidence>
<dbReference type="KEGG" id="ipc:IPA_01275"/>
<evidence type="ECO:0000256" key="3">
    <source>
        <dbReference type="ARBA" id="ARBA00022840"/>
    </source>
</evidence>
<evidence type="ECO:0000256" key="2">
    <source>
        <dbReference type="ARBA" id="ARBA00022741"/>
    </source>
</evidence>
<name>A0A977PL30_9CREN</name>
<reference evidence="5" key="1">
    <citation type="submission" date="2013-11" db="EMBL/GenBank/DDBJ databases">
        <title>Comparative genomics of Ignicoccus.</title>
        <authorList>
            <person name="Podar M."/>
        </authorList>
    </citation>
    <scope>NUCLEOTIDE SEQUENCE</scope>
    <source>
        <strain evidence="5">DSM 13166</strain>
    </source>
</reference>
<dbReference type="CDD" id="cd03230">
    <property type="entry name" value="ABC_DR_subfamily_A"/>
    <property type="match status" value="1"/>
</dbReference>